<protein>
    <submittedName>
        <fullName evidence="1">Uncharacterized protein</fullName>
    </submittedName>
</protein>
<dbReference type="HOGENOM" id="CLU_2996799_0_0_1"/>
<dbReference type="Proteomes" id="UP000027265">
    <property type="component" value="Unassembled WGS sequence"/>
</dbReference>
<evidence type="ECO:0000313" key="1">
    <source>
        <dbReference type="EMBL" id="KDQ49808.1"/>
    </source>
</evidence>
<dbReference type="EMBL" id="KL197773">
    <property type="protein sequence ID" value="KDQ49808.1"/>
    <property type="molecule type" value="Genomic_DNA"/>
</dbReference>
<reference evidence="2" key="1">
    <citation type="journal article" date="2014" name="Proc. Natl. Acad. Sci. U.S.A.">
        <title>Extensive sampling of basidiomycete genomes demonstrates inadequacy of the white-rot/brown-rot paradigm for wood decay fungi.</title>
        <authorList>
            <person name="Riley R."/>
            <person name="Salamov A.A."/>
            <person name="Brown D.W."/>
            <person name="Nagy L.G."/>
            <person name="Floudas D."/>
            <person name="Held B.W."/>
            <person name="Levasseur A."/>
            <person name="Lombard V."/>
            <person name="Morin E."/>
            <person name="Otillar R."/>
            <person name="Lindquist E.A."/>
            <person name="Sun H."/>
            <person name="LaButti K.M."/>
            <person name="Schmutz J."/>
            <person name="Jabbour D."/>
            <person name="Luo H."/>
            <person name="Baker S.E."/>
            <person name="Pisabarro A.G."/>
            <person name="Walton J.D."/>
            <person name="Blanchette R.A."/>
            <person name="Henrissat B."/>
            <person name="Martin F."/>
            <person name="Cullen D."/>
            <person name="Hibbett D.S."/>
            <person name="Grigoriev I.V."/>
        </authorList>
    </citation>
    <scope>NUCLEOTIDE SEQUENCE [LARGE SCALE GENOMIC DNA]</scope>
    <source>
        <strain evidence="2">MUCL 33604</strain>
    </source>
</reference>
<accession>A0A067P4H0</accession>
<evidence type="ECO:0000313" key="2">
    <source>
        <dbReference type="Proteomes" id="UP000027265"/>
    </source>
</evidence>
<name>A0A067P4H0_9AGAM</name>
<dbReference type="AlphaFoldDB" id="A0A067P4H0"/>
<proteinExistence type="predicted"/>
<dbReference type="InParanoid" id="A0A067P4H0"/>
<organism evidence="1 2">
    <name type="scientific">Jaapia argillacea MUCL 33604</name>
    <dbReference type="NCBI Taxonomy" id="933084"/>
    <lineage>
        <taxon>Eukaryota</taxon>
        <taxon>Fungi</taxon>
        <taxon>Dikarya</taxon>
        <taxon>Basidiomycota</taxon>
        <taxon>Agaricomycotina</taxon>
        <taxon>Agaricomycetes</taxon>
        <taxon>Agaricomycetidae</taxon>
        <taxon>Jaapiales</taxon>
        <taxon>Jaapiaceae</taxon>
        <taxon>Jaapia</taxon>
    </lineage>
</organism>
<sequence>MGRERERLNRDHRGSIGCLSACALWLLSKREARDVEGRFKEVRRKQQDIIEVVTVKL</sequence>
<gene>
    <name evidence="1" type="ORF">JAAARDRAFT_614648</name>
</gene>
<keyword evidence="2" id="KW-1185">Reference proteome</keyword>